<dbReference type="eggNOG" id="COG1253">
    <property type="taxonomic scope" value="Bacteria"/>
</dbReference>
<evidence type="ECO:0000313" key="13">
    <source>
        <dbReference type="Proteomes" id="UP000004407"/>
    </source>
</evidence>
<keyword evidence="5 7" id="KW-0129">CBS domain</keyword>
<organism evidence="12 13">
    <name type="scientific">Leyella stercorea DSM 18206</name>
    <dbReference type="NCBI Taxonomy" id="1002367"/>
    <lineage>
        <taxon>Bacteria</taxon>
        <taxon>Pseudomonadati</taxon>
        <taxon>Bacteroidota</taxon>
        <taxon>Bacteroidia</taxon>
        <taxon>Bacteroidales</taxon>
        <taxon>Prevotellaceae</taxon>
        <taxon>Leyella</taxon>
    </lineage>
</organism>
<dbReference type="PROSITE" id="PS51371">
    <property type="entry name" value="CBS"/>
    <property type="match status" value="1"/>
</dbReference>
<evidence type="ECO:0000259" key="10">
    <source>
        <dbReference type="PROSITE" id="PS51371"/>
    </source>
</evidence>
<feature type="transmembrane region" description="Helical" evidence="9">
    <location>
        <begin position="46"/>
        <end position="68"/>
    </location>
</feature>
<dbReference type="EMBL" id="AFZZ01000136">
    <property type="protein sequence ID" value="EHJ39668.1"/>
    <property type="molecule type" value="Genomic_DNA"/>
</dbReference>
<evidence type="ECO:0000256" key="1">
    <source>
        <dbReference type="ARBA" id="ARBA00004141"/>
    </source>
</evidence>
<dbReference type="SUPFAM" id="SSF54631">
    <property type="entry name" value="CBS-domain pair"/>
    <property type="match status" value="1"/>
</dbReference>
<dbReference type="InterPro" id="IPR046342">
    <property type="entry name" value="CBS_dom_sf"/>
</dbReference>
<dbReference type="GO" id="GO:0005886">
    <property type="term" value="C:plasma membrane"/>
    <property type="evidence" value="ECO:0007669"/>
    <property type="project" value="TreeGrafter"/>
</dbReference>
<reference evidence="12 13" key="1">
    <citation type="submission" date="2011-08" db="EMBL/GenBank/DDBJ databases">
        <authorList>
            <person name="Weinstock G."/>
            <person name="Sodergren E."/>
            <person name="Clifton S."/>
            <person name="Fulton L."/>
            <person name="Fulton B."/>
            <person name="Courtney L."/>
            <person name="Fronick C."/>
            <person name="Harrison M."/>
            <person name="Strong C."/>
            <person name="Farmer C."/>
            <person name="Delahaunty K."/>
            <person name="Markovic C."/>
            <person name="Hall O."/>
            <person name="Minx P."/>
            <person name="Tomlinson C."/>
            <person name="Mitreva M."/>
            <person name="Hou S."/>
            <person name="Chen J."/>
            <person name="Wollam A."/>
            <person name="Pepin K.H."/>
            <person name="Johnson M."/>
            <person name="Bhonagiri V."/>
            <person name="Zhang X."/>
            <person name="Suruliraj S."/>
            <person name="Warren W."/>
            <person name="Chinwalla A."/>
            <person name="Mardis E.R."/>
            <person name="Wilson R.K."/>
        </authorList>
    </citation>
    <scope>NUCLEOTIDE SEQUENCE [LARGE SCALE GENOMIC DNA]</scope>
    <source>
        <strain evidence="12 13">DSM 18206</strain>
    </source>
</reference>
<dbReference type="InterPro" id="IPR005170">
    <property type="entry name" value="Transptr-assoc_dom"/>
</dbReference>
<feature type="domain" description="CNNM transmembrane" evidence="11">
    <location>
        <begin position="1"/>
        <end position="185"/>
    </location>
</feature>
<comment type="caution">
    <text evidence="12">The sequence shown here is derived from an EMBL/GenBank/DDBJ whole genome shotgun (WGS) entry which is preliminary data.</text>
</comment>
<dbReference type="Pfam" id="PF00571">
    <property type="entry name" value="CBS"/>
    <property type="match status" value="1"/>
</dbReference>
<dbReference type="AlphaFoldDB" id="G6AY49"/>
<dbReference type="GeneID" id="78337216"/>
<evidence type="ECO:0000256" key="4">
    <source>
        <dbReference type="ARBA" id="ARBA00022989"/>
    </source>
</evidence>
<dbReference type="PATRIC" id="fig|1002367.3.peg.1259"/>
<keyword evidence="6 8" id="KW-0472">Membrane</keyword>
<evidence type="ECO:0000259" key="11">
    <source>
        <dbReference type="PROSITE" id="PS51846"/>
    </source>
</evidence>
<dbReference type="SMART" id="SM01091">
    <property type="entry name" value="CorC_HlyC"/>
    <property type="match status" value="1"/>
</dbReference>
<comment type="subcellular location">
    <subcellularLocation>
        <location evidence="1">Membrane</location>
        <topology evidence="1">Multi-pass membrane protein</topology>
    </subcellularLocation>
</comment>
<dbReference type="GO" id="GO:0050660">
    <property type="term" value="F:flavin adenine dinucleotide binding"/>
    <property type="evidence" value="ECO:0007669"/>
    <property type="project" value="InterPro"/>
</dbReference>
<protein>
    <recommendedName>
        <fullName evidence="14">CBS domain protein</fullName>
    </recommendedName>
</protein>
<dbReference type="Pfam" id="PF01595">
    <property type="entry name" value="CNNM"/>
    <property type="match status" value="1"/>
</dbReference>
<evidence type="ECO:0000256" key="6">
    <source>
        <dbReference type="ARBA" id="ARBA00023136"/>
    </source>
</evidence>
<dbReference type="Gene3D" id="3.30.465.10">
    <property type="match status" value="1"/>
</dbReference>
<dbReference type="InterPro" id="IPR044751">
    <property type="entry name" value="Ion_transp-like_CBS"/>
</dbReference>
<feature type="domain" description="CBS" evidence="10">
    <location>
        <begin position="263"/>
        <end position="323"/>
    </location>
</feature>
<dbReference type="InterPro" id="IPR000644">
    <property type="entry name" value="CBS_dom"/>
</dbReference>
<evidence type="ECO:0000256" key="5">
    <source>
        <dbReference type="ARBA" id="ARBA00023122"/>
    </source>
</evidence>
<dbReference type="InterPro" id="IPR016169">
    <property type="entry name" value="FAD-bd_PCMH_sub2"/>
</dbReference>
<dbReference type="SUPFAM" id="SSF56176">
    <property type="entry name" value="FAD-binding/transporter-associated domain-like"/>
    <property type="match status" value="1"/>
</dbReference>
<keyword evidence="4 8" id="KW-1133">Transmembrane helix</keyword>
<dbReference type="Proteomes" id="UP000004407">
    <property type="component" value="Unassembled WGS sequence"/>
</dbReference>
<evidence type="ECO:0000256" key="8">
    <source>
        <dbReference type="PROSITE-ProRule" id="PRU01193"/>
    </source>
</evidence>
<dbReference type="Gene3D" id="3.10.580.10">
    <property type="entry name" value="CBS-domain"/>
    <property type="match status" value="1"/>
</dbReference>
<dbReference type="PROSITE" id="PS51846">
    <property type="entry name" value="CNNM"/>
    <property type="match status" value="1"/>
</dbReference>
<dbReference type="Pfam" id="PF03471">
    <property type="entry name" value="CorC_HlyC"/>
    <property type="match status" value="1"/>
</dbReference>
<evidence type="ECO:0000256" key="2">
    <source>
        <dbReference type="ARBA" id="ARBA00022692"/>
    </source>
</evidence>
<evidence type="ECO:0000256" key="9">
    <source>
        <dbReference type="SAM" id="Phobius"/>
    </source>
</evidence>
<sequence>MALSAFFSGMEIAFVSSNRMLAEMDREGNSIAKNIISRFYNHPNGFVSTMLVGNNIVLVVYGILVARLFDNTIFSSLDDGMKVTADTLLSTLVILFTGEFLPKILFKNNANRLLSVFSVPAYLFYIILWPISRFSTLVSKCLLRLVGIRMETESDDDGFSKVDLDYLVQSSIENAQSDDEINEEVKIFQNALDFSDCKVRDCMVPRTEVNAVDVNDCTVDELMQKFVESGNSKIIVYDSDIDHIIGYIHSSEMFRNRDNWRECVCKMPFVPETMAAQKLMHIFLQQKKSLGVVVDEFGGTSGIVSLEDIVEEIFGDIEDEHDSTKYIATQIGENEYMLSARLEIDKVNDLFDLGLPESDDYMTVGGYILHEYQSFPKLNEVITIGRYEFRIIKSTMTKIELVKLKVSR</sequence>
<evidence type="ECO:0000313" key="12">
    <source>
        <dbReference type="EMBL" id="EHJ39668.1"/>
    </source>
</evidence>
<dbReference type="InterPro" id="IPR002550">
    <property type="entry name" value="CNNM"/>
</dbReference>
<name>G6AY49_9BACT</name>
<gene>
    <name evidence="12" type="ORF">HMPREF0673_01558</name>
</gene>
<dbReference type="HOGENOM" id="CLU_015237_4_1_10"/>
<dbReference type="CDD" id="cd04590">
    <property type="entry name" value="CBS_pair_CorC_HlyC_assoc"/>
    <property type="match status" value="1"/>
</dbReference>
<dbReference type="RefSeq" id="WP_007899955.1">
    <property type="nucleotide sequence ID" value="NZ_JH379428.1"/>
</dbReference>
<keyword evidence="2 8" id="KW-0812">Transmembrane</keyword>
<feature type="transmembrane region" description="Helical" evidence="9">
    <location>
        <begin position="113"/>
        <end position="131"/>
    </location>
</feature>
<keyword evidence="3" id="KW-0677">Repeat</keyword>
<dbReference type="PANTHER" id="PTHR22777">
    <property type="entry name" value="HEMOLYSIN-RELATED"/>
    <property type="match status" value="1"/>
</dbReference>
<evidence type="ECO:0000256" key="3">
    <source>
        <dbReference type="ARBA" id="ARBA00022737"/>
    </source>
</evidence>
<feature type="transmembrane region" description="Helical" evidence="9">
    <location>
        <begin position="88"/>
        <end position="106"/>
    </location>
</feature>
<dbReference type="InterPro" id="IPR036318">
    <property type="entry name" value="FAD-bd_PCMH-like_sf"/>
</dbReference>
<proteinExistence type="predicted"/>
<evidence type="ECO:0000256" key="7">
    <source>
        <dbReference type="PROSITE-ProRule" id="PRU00703"/>
    </source>
</evidence>
<dbReference type="PANTHER" id="PTHR22777:SF17">
    <property type="entry name" value="UPF0053 PROTEIN SLL0260"/>
    <property type="match status" value="1"/>
</dbReference>
<accession>G6AY49</accession>
<evidence type="ECO:0008006" key="14">
    <source>
        <dbReference type="Google" id="ProtNLM"/>
    </source>
</evidence>